<dbReference type="HOGENOM" id="CLU_3268512_0_0_3"/>
<protein>
    <submittedName>
        <fullName evidence="2">Uncharacterized protein</fullName>
    </submittedName>
</protein>
<dbReference type="Proteomes" id="UP000003835">
    <property type="component" value="Unassembled WGS sequence"/>
</dbReference>
<keyword evidence="3" id="KW-1185">Reference proteome</keyword>
<name>B4VME1_9CYAN</name>
<gene>
    <name evidence="2" type="ORF">MC7420_1983</name>
</gene>
<evidence type="ECO:0000313" key="3">
    <source>
        <dbReference type="Proteomes" id="UP000003835"/>
    </source>
</evidence>
<dbReference type="STRING" id="118168.MC7420_1983"/>
<proteinExistence type="predicted"/>
<organism evidence="2 3">
    <name type="scientific">Coleofasciculus chthonoplastes PCC 7420</name>
    <dbReference type="NCBI Taxonomy" id="118168"/>
    <lineage>
        <taxon>Bacteria</taxon>
        <taxon>Bacillati</taxon>
        <taxon>Cyanobacteriota</taxon>
        <taxon>Cyanophyceae</taxon>
        <taxon>Coleofasciculales</taxon>
        <taxon>Coleofasciculaceae</taxon>
        <taxon>Coleofasciculus</taxon>
    </lineage>
</organism>
<dbReference type="EMBL" id="DS989845">
    <property type="protein sequence ID" value="EDX76980.1"/>
    <property type="molecule type" value="Genomic_DNA"/>
</dbReference>
<evidence type="ECO:0000256" key="1">
    <source>
        <dbReference type="SAM" id="MobiDB-lite"/>
    </source>
</evidence>
<reference evidence="2 3" key="1">
    <citation type="submission" date="2008-07" db="EMBL/GenBank/DDBJ databases">
        <authorList>
            <person name="Tandeau de Marsac N."/>
            <person name="Ferriera S."/>
            <person name="Johnson J."/>
            <person name="Kravitz S."/>
            <person name="Beeson K."/>
            <person name="Sutton G."/>
            <person name="Rogers Y.-H."/>
            <person name="Friedman R."/>
            <person name="Frazier M."/>
            <person name="Venter J.C."/>
        </authorList>
    </citation>
    <scope>NUCLEOTIDE SEQUENCE [LARGE SCALE GENOMIC DNA]</scope>
    <source>
        <strain evidence="2 3">PCC 7420</strain>
    </source>
</reference>
<sequence length="41" mass="4588">MIRSLKSLLFPVPSPSQPSTVMKVRPLTEKPSDPNSQLAYF</sequence>
<accession>B4VME1</accession>
<dbReference type="AlphaFoldDB" id="B4VME1"/>
<feature type="region of interest" description="Disordered" evidence="1">
    <location>
        <begin position="14"/>
        <end position="41"/>
    </location>
</feature>
<evidence type="ECO:0000313" key="2">
    <source>
        <dbReference type="EMBL" id="EDX76980.1"/>
    </source>
</evidence>